<evidence type="ECO:0000313" key="1">
    <source>
        <dbReference type="EMBL" id="CAJ1374405.1"/>
    </source>
</evidence>
<comment type="caution">
    <text evidence="1">The sequence shown here is derived from an EMBL/GenBank/DDBJ whole genome shotgun (WGS) entry which is preliminary data.</text>
</comment>
<keyword evidence="2" id="KW-1185">Reference proteome</keyword>
<dbReference type="EMBL" id="CAUJNA010000248">
    <property type="protein sequence ID" value="CAJ1374405.1"/>
    <property type="molecule type" value="Genomic_DNA"/>
</dbReference>
<protein>
    <recommendedName>
        <fullName evidence="3">Ubiquitin-like domain-containing protein</fullName>
    </recommendedName>
</protein>
<gene>
    <name evidence="1" type="ORF">EVOR1521_LOCUS3966</name>
</gene>
<reference evidence="1" key="1">
    <citation type="submission" date="2023-08" db="EMBL/GenBank/DDBJ databases">
        <authorList>
            <person name="Chen Y."/>
            <person name="Shah S."/>
            <person name="Dougan E. K."/>
            <person name="Thang M."/>
            <person name="Chan C."/>
        </authorList>
    </citation>
    <scope>NUCLEOTIDE SEQUENCE</scope>
</reference>
<dbReference type="CDD" id="cd17039">
    <property type="entry name" value="Ubl_ubiquitin_like"/>
    <property type="match status" value="1"/>
</dbReference>
<organism evidence="1 2">
    <name type="scientific">Effrenium voratum</name>
    <dbReference type="NCBI Taxonomy" id="2562239"/>
    <lineage>
        <taxon>Eukaryota</taxon>
        <taxon>Sar</taxon>
        <taxon>Alveolata</taxon>
        <taxon>Dinophyceae</taxon>
        <taxon>Suessiales</taxon>
        <taxon>Symbiodiniaceae</taxon>
        <taxon>Effrenium</taxon>
    </lineage>
</organism>
<dbReference type="SUPFAM" id="SSF54236">
    <property type="entry name" value="Ubiquitin-like"/>
    <property type="match status" value="1"/>
</dbReference>
<name>A0AA36HS97_9DINO</name>
<evidence type="ECO:0000313" key="2">
    <source>
        <dbReference type="Proteomes" id="UP001178507"/>
    </source>
</evidence>
<dbReference type="AlphaFoldDB" id="A0AA36HS97"/>
<evidence type="ECO:0008006" key="3">
    <source>
        <dbReference type="Google" id="ProtNLM"/>
    </source>
</evidence>
<sequence>MKLDVHLPSGSGCSFSFAPDTPVSELKAAAQQHFQRRLKLSAQNRPLELTATLGEAGLRDGDLVQALIQPVKLAATAWAFALHVAGGDGVAWGLPDRGGDSSQVQEQLRNVRQIQATSRGAFAAILESGAVVTWGDPRYGGNSSQSS</sequence>
<dbReference type="Gene3D" id="2.130.10.30">
    <property type="entry name" value="Regulator of chromosome condensation 1/beta-lactamase-inhibitor protein II"/>
    <property type="match status" value="1"/>
</dbReference>
<dbReference type="InterPro" id="IPR029071">
    <property type="entry name" value="Ubiquitin-like_domsf"/>
</dbReference>
<accession>A0AA36HS97</accession>
<proteinExistence type="predicted"/>
<dbReference type="Proteomes" id="UP001178507">
    <property type="component" value="Unassembled WGS sequence"/>
</dbReference>
<dbReference type="SUPFAM" id="SSF50985">
    <property type="entry name" value="RCC1/BLIP-II"/>
    <property type="match status" value="1"/>
</dbReference>
<dbReference type="InterPro" id="IPR009091">
    <property type="entry name" value="RCC1/BLIP-II"/>
</dbReference>